<evidence type="ECO:0000256" key="1">
    <source>
        <dbReference type="SAM" id="MobiDB-lite"/>
    </source>
</evidence>
<feature type="region of interest" description="Disordered" evidence="1">
    <location>
        <begin position="1"/>
        <end position="23"/>
    </location>
</feature>
<evidence type="ECO:0000313" key="2">
    <source>
        <dbReference type="EMBL" id="QIW87686.1"/>
    </source>
</evidence>
<dbReference type="EMBL" id="MT234342">
    <property type="protein sequence ID" value="QIW87686.1"/>
    <property type="molecule type" value="Genomic_DNA"/>
</dbReference>
<dbReference type="Proteomes" id="UP000671873">
    <property type="component" value="Segment"/>
</dbReference>
<organism evidence="2 3">
    <name type="scientific">Agrobacterium phage OLIVR5</name>
    <dbReference type="NCBI Taxonomy" id="2723773"/>
    <lineage>
        <taxon>Viruses</taxon>
        <taxon>Duplodnaviria</taxon>
        <taxon>Heunggongvirae</taxon>
        <taxon>Uroviricota</taxon>
        <taxon>Caudoviricetes</taxon>
        <taxon>Pootjesviridae</taxon>
        <taxon>Heverleevirus</taxon>
        <taxon>Heverleevirus OLIVR5</taxon>
    </lineage>
</organism>
<evidence type="ECO:0000313" key="3">
    <source>
        <dbReference type="Proteomes" id="UP000671873"/>
    </source>
</evidence>
<sequence>MDNSFFSPLRNSQGHGIHSTQGKEMSHENHPLLFVTENGHYAKLTMELSEFYSLCCGGYYLIESFDTLDSKSKKALVENCGKIEALVTNIYKNLRVIEDTEELLPGIIGRLNESIINDETRLNDMIEINSKAFRDAAIRVSREVTAAYTIFINEFNNFKKEITETFYDLENMEPMGNA</sequence>
<gene>
    <name evidence="2" type="ORF">Ab1vBOLIVR5_gp38c</name>
</gene>
<reference evidence="2 3" key="1">
    <citation type="submission" date="2020-03" db="EMBL/GenBank/DDBJ databases">
        <authorList>
            <person name="Holtappels D."/>
            <person name="Bomans J.P.J."/>
            <person name="Lavigne R."/>
            <person name="Wagemans J."/>
        </authorList>
    </citation>
    <scope>NUCLEOTIDE SEQUENCE [LARGE SCALE GENOMIC DNA]</scope>
    <source>
        <strain evidence="2 3">OLIVR5</strain>
    </source>
</reference>
<name>A0A858MSH0_9CAUD</name>
<keyword evidence="3" id="KW-1185">Reference proteome</keyword>
<protein>
    <submittedName>
        <fullName evidence="2">Putative dCMP deaminase</fullName>
    </submittedName>
</protein>
<proteinExistence type="predicted"/>
<accession>A0A858MSH0</accession>